<organism evidence="1 2">
    <name type="scientific">Nanobsidianus stetteri</name>
    <dbReference type="NCBI Taxonomy" id="1294122"/>
    <lineage>
        <taxon>Archaea</taxon>
        <taxon>Nanobdellota</taxon>
        <taxon>Candidatus Nanoarchaeia</taxon>
        <taxon>Nanoarchaeales</taxon>
        <taxon>Nanopusillaceae</taxon>
        <taxon>Candidatus Nanobsidianus</taxon>
    </lineage>
</organism>
<dbReference type="Proteomes" id="UP000245908">
    <property type="component" value="Unassembled WGS sequence"/>
</dbReference>
<dbReference type="EMBL" id="QEFH01000001">
    <property type="protein sequence ID" value="PVU71705.1"/>
    <property type="molecule type" value="Genomic_DNA"/>
</dbReference>
<dbReference type="Gene3D" id="3.60.21.10">
    <property type="match status" value="1"/>
</dbReference>
<dbReference type="Gene3D" id="3.90.1140.10">
    <property type="entry name" value="Cyclic phosphodiesterase"/>
    <property type="match status" value="1"/>
</dbReference>
<reference evidence="1 2" key="1">
    <citation type="journal article" date="2015" name="Appl. Environ. Microbiol.">
        <title>Nanoarchaeota, Their Sulfolobales Host, and Nanoarchaeota Virus Distribution across Yellowstone National Park Hot Springs.</title>
        <authorList>
            <person name="Munson-McGee J.H."/>
            <person name="Field E.K."/>
            <person name="Bateson M."/>
            <person name="Rooney C."/>
            <person name="Stepanauskas R."/>
            <person name="Young M.J."/>
        </authorList>
    </citation>
    <scope>NUCLEOTIDE SEQUENCE [LARGE SCALE GENOMIC DNA]</scope>
    <source>
        <strain evidence="1">SCGC AB-777_O03</strain>
    </source>
</reference>
<dbReference type="AlphaFoldDB" id="A0A2T9WV41"/>
<evidence type="ECO:0000313" key="1">
    <source>
        <dbReference type="EMBL" id="PVU71705.1"/>
    </source>
</evidence>
<gene>
    <name evidence="1" type="ORF">DDW05_00175</name>
</gene>
<comment type="caution">
    <text evidence="1">The sequence shown here is derived from an EMBL/GenBank/DDBJ whole genome shotgun (WGS) entry which is preliminary data.</text>
</comment>
<sequence>MRNNYIIEVRPVLEKYKLKQIMRKVRSLSHLKVHRVPHITLIYNFRPLVAPLKIMEVIKEISNKYSNLEFYYDKYEIKKGKKGYTIALGIRPNNELLQFREDLYKSLKNYIKERSDVKFYNENFWFHAGISFHLSCKIVKNILNNKEILKILSRFLYKAKVLRITLVNAGKIVYEYDVLNKKILNRSEALSLVELEKTYKKYREKFLKIEVNPKSLDKIWFIADTHFGHKNIIKYSARPFIDVTMMNEYIKNKWNEMISNDDIVYIVGDFARRDFKKYVNLLNGKKIFIQGNHDPSGIGIKQLELQINNYKFILSHHPINLNSYNAWLIHGHVHNNRLREYPFINFKKKTINVGVDVTKFYPVNLKWILDLIETKRDYLYLPPKII</sequence>
<protein>
    <submittedName>
        <fullName evidence="1">Metallophosphoesterase</fullName>
    </submittedName>
</protein>
<evidence type="ECO:0000313" key="2">
    <source>
        <dbReference type="Proteomes" id="UP000245908"/>
    </source>
</evidence>
<dbReference type="InterPro" id="IPR029052">
    <property type="entry name" value="Metallo-depent_PP-like"/>
</dbReference>
<accession>A0A2T9WV41</accession>
<proteinExistence type="predicted"/>
<name>A0A2T9WV41_NANST</name>
<dbReference type="SUPFAM" id="SSF56300">
    <property type="entry name" value="Metallo-dependent phosphatases"/>
    <property type="match status" value="1"/>
</dbReference>